<dbReference type="InterPro" id="IPR003675">
    <property type="entry name" value="Rce1/LyrA-like_dom"/>
</dbReference>
<dbReference type="GO" id="GO:0006508">
    <property type="term" value="P:proteolysis"/>
    <property type="evidence" value="ECO:0007669"/>
    <property type="project" value="UniProtKB-KW"/>
</dbReference>
<evidence type="ECO:0000256" key="1">
    <source>
        <dbReference type="ARBA" id="ARBA00009067"/>
    </source>
</evidence>
<accession>A0A7X2XUD2</accession>
<comment type="caution">
    <text evidence="4">The sequence shown here is derived from an EMBL/GenBank/DDBJ whole genome shotgun (WGS) entry which is preliminary data.</text>
</comment>
<protein>
    <submittedName>
        <fullName evidence="4">CPBP family intramembrane metalloprotease</fullName>
    </submittedName>
</protein>
<dbReference type="Pfam" id="PF02517">
    <property type="entry name" value="Rce1-like"/>
    <property type="match status" value="1"/>
</dbReference>
<dbReference type="RefSeq" id="WP_155430439.1">
    <property type="nucleotide sequence ID" value="NZ_WNJO01000001.1"/>
</dbReference>
<feature type="transmembrane region" description="Helical" evidence="2">
    <location>
        <begin position="121"/>
        <end position="138"/>
    </location>
</feature>
<feature type="domain" description="CAAX prenyl protease 2/Lysostaphin resistance protein A-like" evidence="3">
    <location>
        <begin position="115"/>
        <end position="215"/>
    </location>
</feature>
<dbReference type="PANTHER" id="PTHR43592:SF15">
    <property type="entry name" value="CAAX AMINO TERMINAL PROTEASE FAMILY PROTEIN"/>
    <property type="match status" value="1"/>
</dbReference>
<sequence>MLRQPAGRRLLSQYGYFLLLWFVIQVFINVPVQNLTHGWTQELIIDAVKTVIWLSVGLFMIWRTPADQLAVAHPYHLNLKFKPLYVTLAVIVLYMFTMALIQRHSISIVATFKPTMFLQDFLVVGITEETIFRGYLLNRLRKMLASEQNALILQAILFALIHLPRYLTTYPTPSFLTILGQLVTVALLGYLFGWLFLRSRSLWPSIIVHSVWDLLIVLLIG</sequence>
<feature type="transmembrane region" description="Helical" evidence="2">
    <location>
        <begin position="150"/>
        <end position="168"/>
    </location>
</feature>
<keyword evidence="2" id="KW-0472">Membrane</keyword>
<dbReference type="GO" id="GO:0004175">
    <property type="term" value="F:endopeptidase activity"/>
    <property type="evidence" value="ECO:0007669"/>
    <property type="project" value="UniProtKB-ARBA"/>
</dbReference>
<keyword evidence="4" id="KW-0378">Hydrolase</keyword>
<reference evidence="4 5" key="1">
    <citation type="submission" date="2019-11" db="EMBL/GenBank/DDBJ databases">
        <title>Lactobacillus sp. nov. CRM56-3, isolated from fermented tea leaves.</title>
        <authorList>
            <person name="Phuengjayaem S."/>
            <person name="Tanasupawat S."/>
        </authorList>
    </citation>
    <scope>NUCLEOTIDE SEQUENCE [LARGE SCALE GENOMIC DNA]</scope>
    <source>
        <strain evidence="4 5">CRM56-3</strain>
    </source>
</reference>
<evidence type="ECO:0000313" key="4">
    <source>
        <dbReference type="EMBL" id="MTV81148.1"/>
    </source>
</evidence>
<feature type="transmembrane region" description="Helical" evidence="2">
    <location>
        <begin position="43"/>
        <end position="62"/>
    </location>
</feature>
<evidence type="ECO:0000259" key="3">
    <source>
        <dbReference type="Pfam" id="PF02517"/>
    </source>
</evidence>
<dbReference type="Proteomes" id="UP000466388">
    <property type="component" value="Unassembled WGS sequence"/>
</dbReference>
<organism evidence="4 5">
    <name type="scientific">Secundilactobacillus folii</name>
    <dbReference type="NCBI Taxonomy" id="2678357"/>
    <lineage>
        <taxon>Bacteria</taxon>
        <taxon>Bacillati</taxon>
        <taxon>Bacillota</taxon>
        <taxon>Bacilli</taxon>
        <taxon>Lactobacillales</taxon>
        <taxon>Lactobacillaceae</taxon>
        <taxon>Secundilactobacillus</taxon>
    </lineage>
</organism>
<keyword evidence="4" id="KW-0482">Metalloprotease</keyword>
<gene>
    <name evidence="4" type="ORF">GM612_00585</name>
</gene>
<feature type="transmembrane region" description="Helical" evidence="2">
    <location>
        <begin position="174"/>
        <end position="195"/>
    </location>
</feature>
<keyword evidence="5" id="KW-1185">Reference proteome</keyword>
<dbReference type="GO" id="GO:0080120">
    <property type="term" value="P:CAAX-box protein maturation"/>
    <property type="evidence" value="ECO:0007669"/>
    <property type="project" value="UniProtKB-ARBA"/>
</dbReference>
<dbReference type="AlphaFoldDB" id="A0A7X2XUD2"/>
<comment type="similarity">
    <text evidence="1">Belongs to the UPF0177 family.</text>
</comment>
<proteinExistence type="inferred from homology"/>
<feature type="transmembrane region" description="Helical" evidence="2">
    <location>
        <begin position="83"/>
        <end position="101"/>
    </location>
</feature>
<dbReference type="GO" id="GO:0008237">
    <property type="term" value="F:metallopeptidase activity"/>
    <property type="evidence" value="ECO:0007669"/>
    <property type="project" value="UniProtKB-KW"/>
</dbReference>
<name>A0A7X2XUD2_9LACO</name>
<keyword evidence="2" id="KW-1133">Transmembrane helix</keyword>
<evidence type="ECO:0000256" key="2">
    <source>
        <dbReference type="SAM" id="Phobius"/>
    </source>
</evidence>
<dbReference type="EMBL" id="WNJO01000001">
    <property type="protein sequence ID" value="MTV81148.1"/>
    <property type="molecule type" value="Genomic_DNA"/>
</dbReference>
<keyword evidence="4" id="KW-0645">Protease</keyword>
<keyword evidence="2" id="KW-0812">Transmembrane</keyword>
<feature type="transmembrane region" description="Helical" evidence="2">
    <location>
        <begin position="12"/>
        <end position="31"/>
    </location>
</feature>
<evidence type="ECO:0000313" key="5">
    <source>
        <dbReference type="Proteomes" id="UP000466388"/>
    </source>
</evidence>
<dbReference type="PANTHER" id="PTHR43592">
    <property type="entry name" value="CAAX AMINO TERMINAL PROTEASE"/>
    <property type="match status" value="1"/>
</dbReference>
<feature type="transmembrane region" description="Helical" evidence="2">
    <location>
        <begin position="202"/>
        <end position="220"/>
    </location>
</feature>